<evidence type="ECO:0000313" key="2">
    <source>
        <dbReference type="EMBL" id="QIM17122.1"/>
    </source>
</evidence>
<feature type="region of interest" description="Disordered" evidence="1">
    <location>
        <begin position="195"/>
        <end position="214"/>
    </location>
</feature>
<accession>A0A6G8FM07</accession>
<evidence type="ECO:0000256" key="1">
    <source>
        <dbReference type="SAM" id="MobiDB-lite"/>
    </source>
</evidence>
<dbReference type="RefSeq" id="WP_166325189.1">
    <property type="nucleotide sequence ID" value="NZ_CP049934.1"/>
</dbReference>
<dbReference type="EMBL" id="CP049934">
    <property type="protein sequence ID" value="QIM17122.1"/>
    <property type="molecule type" value="Genomic_DNA"/>
</dbReference>
<dbReference type="Proteomes" id="UP000501387">
    <property type="component" value="Chromosome"/>
</dbReference>
<dbReference type="KEGG" id="lins:G7067_13030"/>
<name>A0A6G8FM07_9MICO</name>
<dbReference type="AlphaFoldDB" id="A0A6G8FM07"/>
<reference evidence="2 3" key="1">
    <citation type="submission" date="2020-03" db="EMBL/GenBank/DDBJ databases">
        <title>Leucobacter sp. nov., isolated from beetles.</title>
        <authorList>
            <person name="Hyun D.-W."/>
            <person name="Bae J.-W."/>
        </authorList>
    </citation>
    <scope>NUCLEOTIDE SEQUENCE [LARGE SCALE GENOMIC DNA]</scope>
    <source>
        <strain evidence="2 3">HDW9B</strain>
    </source>
</reference>
<sequence>MHTDNSFQVLRCDTTADFLAALPQLTGFTAENSLFVVFFSGAHSGDAVRIDLPESDAPRAAASLLDFIVEVMRDMGADHAGCEPAIAITSSETFREHGGPPRLRLAKRIERRVRMERMGLRELCVLAADGWASYLDPSTPPGGRPLSDIEESALALAADTDWLDVPELSALGKIPEADPARADLVRAALEELPPYPTHLPSTNADSSHSPDDDDHEIPPWFEETAEIVRALANAAALSPEMTARLIRSAAHPDRWLLLSFGILIRPDFPSELACAMSAAPFTGVDIDCCADTEIDGGGESELQEHARFNIRGVLAGLSPGFTDHHRLLPVRDQLLRALSETPEPERPALSALSSWVWWLLGNQTVAQRQAEEALSLAPGHPLATMIEKLVSIPVRAYLQEQDQRRAA</sequence>
<proteinExistence type="predicted"/>
<gene>
    <name evidence="2" type="ORF">G7067_13030</name>
</gene>
<keyword evidence="3" id="KW-1185">Reference proteome</keyword>
<organism evidence="2 3">
    <name type="scientific">Leucobacter insecticola</name>
    <dbReference type="NCBI Taxonomy" id="2714934"/>
    <lineage>
        <taxon>Bacteria</taxon>
        <taxon>Bacillati</taxon>
        <taxon>Actinomycetota</taxon>
        <taxon>Actinomycetes</taxon>
        <taxon>Micrococcales</taxon>
        <taxon>Microbacteriaceae</taxon>
        <taxon>Leucobacter</taxon>
    </lineage>
</organism>
<protein>
    <submittedName>
        <fullName evidence="2">DUF4192 family protein</fullName>
    </submittedName>
</protein>
<dbReference type="InterPro" id="IPR025447">
    <property type="entry name" value="DUF4192"/>
</dbReference>
<evidence type="ECO:0000313" key="3">
    <source>
        <dbReference type="Proteomes" id="UP000501387"/>
    </source>
</evidence>
<dbReference type="Pfam" id="PF13830">
    <property type="entry name" value="DUF4192"/>
    <property type="match status" value="1"/>
</dbReference>